<comment type="caution">
    <text evidence="3">The sequence shown here is derived from an EMBL/GenBank/DDBJ whole genome shotgun (WGS) entry which is preliminary data.</text>
</comment>
<dbReference type="InterPro" id="IPR036249">
    <property type="entry name" value="Thioredoxin-like_sf"/>
</dbReference>
<reference evidence="3" key="1">
    <citation type="submission" date="2022-11" db="EMBL/GenBank/DDBJ databases">
        <authorList>
            <person name="Morgan W.R."/>
            <person name="Tartar A."/>
        </authorList>
    </citation>
    <scope>NUCLEOTIDE SEQUENCE</scope>
    <source>
        <strain evidence="3">ARSEF 373</strain>
    </source>
</reference>
<reference evidence="3" key="2">
    <citation type="journal article" date="2023" name="Microbiol Resour">
        <title>Decontamination and Annotation of the Draft Genome Sequence of the Oomycete Lagenidium giganteum ARSEF 373.</title>
        <authorList>
            <person name="Morgan W.R."/>
            <person name="Tartar A."/>
        </authorList>
    </citation>
    <scope>NUCLEOTIDE SEQUENCE</scope>
    <source>
        <strain evidence="3">ARSEF 373</strain>
    </source>
</reference>
<keyword evidence="4" id="KW-1185">Reference proteome</keyword>
<evidence type="ECO:0000313" key="3">
    <source>
        <dbReference type="EMBL" id="DAZ99095.1"/>
    </source>
</evidence>
<dbReference type="AlphaFoldDB" id="A0AAV2YVZ4"/>
<feature type="transmembrane region" description="Helical" evidence="1">
    <location>
        <begin position="432"/>
        <end position="451"/>
    </location>
</feature>
<dbReference type="PROSITE" id="PS51352">
    <property type="entry name" value="THIOREDOXIN_2"/>
    <property type="match status" value="1"/>
</dbReference>
<keyword evidence="1" id="KW-1133">Transmembrane helix</keyword>
<feature type="domain" description="Thioredoxin" evidence="2">
    <location>
        <begin position="135"/>
        <end position="289"/>
    </location>
</feature>
<proteinExistence type="predicted"/>
<dbReference type="Pfam" id="PF00085">
    <property type="entry name" value="Thioredoxin"/>
    <property type="match status" value="1"/>
</dbReference>
<gene>
    <name evidence="3" type="ORF">N0F65_008400</name>
</gene>
<protein>
    <recommendedName>
        <fullName evidence="2">Thioredoxin domain-containing protein</fullName>
    </recommendedName>
</protein>
<organism evidence="3 4">
    <name type="scientific">Lagenidium giganteum</name>
    <dbReference type="NCBI Taxonomy" id="4803"/>
    <lineage>
        <taxon>Eukaryota</taxon>
        <taxon>Sar</taxon>
        <taxon>Stramenopiles</taxon>
        <taxon>Oomycota</taxon>
        <taxon>Peronosporomycetes</taxon>
        <taxon>Pythiales</taxon>
        <taxon>Pythiaceae</taxon>
    </lineage>
</organism>
<dbReference type="Gene3D" id="3.40.30.10">
    <property type="entry name" value="Glutaredoxin"/>
    <property type="match status" value="1"/>
</dbReference>
<dbReference type="Proteomes" id="UP001146120">
    <property type="component" value="Unassembled WGS sequence"/>
</dbReference>
<evidence type="ECO:0000313" key="4">
    <source>
        <dbReference type="Proteomes" id="UP001146120"/>
    </source>
</evidence>
<evidence type="ECO:0000259" key="2">
    <source>
        <dbReference type="PROSITE" id="PS51352"/>
    </source>
</evidence>
<feature type="transmembrane region" description="Helical" evidence="1">
    <location>
        <begin position="316"/>
        <end position="339"/>
    </location>
</feature>
<keyword evidence="1" id="KW-0812">Transmembrane</keyword>
<sequence length="521" mass="58381">MRGLRCDKSHNVRLERQQSQTAMDATGSVAAAASPLATGAAWKRFLAPYYILNTIALLVYVPIRYYYADSKELLERDSFLNIPREQEIFLLVSASIVINYRKKATVDGVVSVFFLNGKAGIIALLYYLDKRVCGWYFVYCAILFVAVGQPKYNGPHQLNPLNPASFDRLIKRVTAKTDVSWVVYFYADWSDHCLQHDAMVADLSLKYTSKSLQFGMVDVNKFPELARDFDIAVTSASWQLPTVIVFQKGKEVIRLPKVKEDGNVVKTILDRTGVTIVLQLEELSQGKKGNFPTAGRWAAHSAMGDSLGECCSGSALFIFNGVDLICGIVLTVYSLYLGVNGYAPLWLYAPILGVGGLLVLASLMSWCGAAHTSCSLCLSISSGLLVLLSLAEVTLAIVILTQGAAINKFLRDHQAELKLTDKQLRQFEKNKFFPAYVLLGLFAMELLRFCCSSELQRVRERQKFRYRKLSALRDLEDNLITVKKEHEISSKYADLREKYKNKYTAPDLTKATPSERQQLFV</sequence>
<feature type="transmembrane region" description="Helical" evidence="1">
    <location>
        <begin position="48"/>
        <end position="67"/>
    </location>
</feature>
<evidence type="ECO:0000256" key="1">
    <source>
        <dbReference type="SAM" id="Phobius"/>
    </source>
</evidence>
<keyword evidence="1" id="KW-0472">Membrane</keyword>
<feature type="transmembrane region" description="Helical" evidence="1">
    <location>
        <begin position="345"/>
        <end position="364"/>
    </location>
</feature>
<dbReference type="InterPro" id="IPR013766">
    <property type="entry name" value="Thioredoxin_domain"/>
</dbReference>
<accession>A0AAV2YVZ4</accession>
<feature type="transmembrane region" description="Helical" evidence="1">
    <location>
        <begin position="108"/>
        <end position="128"/>
    </location>
</feature>
<dbReference type="SUPFAM" id="SSF52833">
    <property type="entry name" value="Thioredoxin-like"/>
    <property type="match status" value="1"/>
</dbReference>
<dbReference type="EMBL" id="DAKRPA010000090">
    <property type="protein sequence ID" value="DAZ99095.1"/>
    <property type="molecule type" value="Genomic_DNA"/>
</dbReference>
<feature type="transmembrane region" description="Helical" evidence="1">
    <location>
        <begin position="376"/>
        <end position="400"/>
    </location>
</feature>
<name>A0AAV2YVZ4_9STRA</name>